<reference evidence="1" key="2">
    <citation type="journal article" date="2015" name="Fish Shellfish Immunol.">
        <title>Early steps in the European eel (Anguilla anguilla)-Vibrio vulnificus interaction in the gills: Role of the RtxA13 toxin.</title>
        <authorList>
            <person name="Callol A."/>
            <person name="Pajuelo D."/>
            <person name="Ebbesson L."/>
            <person name="Teles M."/>
            <person name="MacKenzie S."/>
            <person name="Amaro C."/>
        </authorList>
    </citation>
    <scope>NUCLEOTIDE SEQUENCE</scope>
</reference>
<accession>A0A0E9PPU4</accession>
<evidence type="ECO:0000313" key="1">
    <source>
        <dbReference type="EMBL" id="JAH06666.1"/>
    </source>
</evidence>
<sequence>MRNVPEDWQLTPSFIPGGSFGAQYHSSAGLCNPRILTSCSFLLIKCFSCLEGLFPS</sequence>
<organism evidence="1">
    <name type="scientific">Anguilla anguilla</name>
    <name type="common">European freshwater eel</name>
    <name type="synonym">Muraena anguilla</name>
    <dbReference type="NCBI Taxonomy" id="7936"/>
    <lineage>
        <taxon>Eukaryota</taxon>
        <taxon>Metazoa</taxon>
        <taxon>Chordata</taxon>
        <taxon>Craniata</taxon>
        <taxon>Vertebrata</taxon>
        <taxon>Euteleostomi</taxon>
        <taxon>Actinopterygii</taxon>
        <taxon>Neopterygii</taxon>
        <taxon>Teleostei</taxon>
        <taxon>Anguilliformes</taxon>
        <taxon>Anguillidae</taxon>
        <taxon>Anguilla</taxon>
    </lineage>
</organism>
<protein>
    <submittedName>
        <fullName evidence="1">Uncharacterized protein</fullName>
    </submittedName>
</protein>
<dbReference type="EMBL" id="GBXM01101911">
    <property type="protein sequence ID" value="JAH06666.1"/>
    <property type="molecule type" value="Transcribed_RNA"/>
</dbReference>
<name>A0A0E9PPU4_ANGAN</name>
<reference evidence="1" key="1">
    <citation type="submission" date="2014-11" db="EMBL/GenBank/DDBJ databases">
        <authorList>
            <person name="Amaro Gonzalez C."/>
        </authorList>
    </citation>
    <scope>NUCLEOTIDE SEQUENCE</scope>
</reference>
<dbReference type="AlphaFoldDB" id="A0A0E9PPU4"/>
<proteinExistence type="predicted"/>